<name>A0A2T3ANZ7_AMORE</name>
<keyword evidence="3" id="KW-0349">Heme</keyword>
<comment type="cofactor">
    <cofactor evidence="1">
        <name>heme</name>
        <dbReference type="ChEBI" id="CHEBI:30413"/>
    </cofactor>
</comment>
<evidence type="ECO:0000256" key="7">
    <source>
        <dbReference type="ARBA" id="ARBA00023033"/>
    </source>
</evidence>
<keyword evidence="5" id="KW-0560">Oxidoreductase</keyword>
<comment type="similarity">
    <text evidence="2">Belongs to the cytochrome P450 family.</text>
</comment>
<dbReference type="PANTHER" id="PTHR24287">
    <property type="entry name" value="P450, PUTATIVE (EUROFUNG)-RELATED"/>
    <property type="match status" value="1"/>
</dbReference>
<evidence type="ECO:0000256" key="3">
    <source>
        <dbReference type="ARBA" id="ARBA00022617"/>
    </source>
</evidence>
<gene>
    <name evidence="8" type="ORF">M430DRAFT_23348</name>
</gene>
<keyword evidence="9" id="KW-1185">Reference proteome</keyword>
<accession>A0A2T3ANZ7</accession>
<evidence type="ECO:0000313" key="9">
    <source>
        <dbReference type="Proteomes" id="UP000241818"/>
    </source>
</evidence>
<evidence type="ECO:0000256" key="1">
    <source>
        <dbReference type="ARBA" id="ARBA00001971"/>
    </source>
</evidence>
<keyword evidence="4" id="KW-0479">Metal-binding</keyword>
<dbReference type="STRING" id="857342.A0A2T3ANZ7"/>
<evidence type="ECO:0000256" key="5">
    <source>
        <dbReference type="ARBA" id="ARBA00023002"/>
    </source>
</evidence>
<evidence type="ECO:0000256" key="4">
    <source>
        <dbReference type="ARBA" id="ARBA00022723"/>
    </source>
</evidence>
<dbReference type="GeneID" id="36572966"/>
<dbReference type="OrthoDB" id="1470350at2759"/>
<dbReference type="Proteomes" id="UP000241818">
    <property type="component" value="Unassembled WGS sequence"/>
</dbReference>
<evidence type="ECO:0000256" key="6">
    <source>
        <dbReference type="ARBA" id="ARBA00023004"/>
    </source>
</evidence>
<dbReference type="AlphaFoldDB" id="A0A2T3ANZ7"/>
<dbReference type="PANTHER" id="PTHR24287:SF1">
    <property type="entry name" value="P450, PUTATIVE (EUROFUNG)-RELATED"/>
    <property type="match status" value="1"/>
</dbReference>
<protein>
    <submittedName>
        <fullName evidence="8">Uncharacterized protein</fullName>
    </submittedName>
</protein>
<sequence length="141" mass="15845">MQFSYLRKSTLLGTIRPQRVHYLERLGVIGDSLAFQADYFEKTSVGQTFEIKLLGKVGYFTKDPKNLEAMLSTRFEDWGLGSRRPGLFPMIGESIFTQESGWADLETFSRATVSPVCANTIPRCEVFDGPVNGLLAWSLLL</sequence>
<keyword evidence="7" id="KW-0503">Monooxygenase</keyword>
<evidence type="ECO:0000256" key="2">
    <source>
        <dbReference type="ARBA" id="ARBA00010617"/>
    </source>
</evidence>
<evidence type="ECO:0000313" key="8">
    <source>
        <dbReference type="EMBL" id="PSS06649.1"/>
    </source>
</evidence>
<dbReference type="InterPro" id="IPR047146">
    <property type="entry name" value="Cyt_P450_E_CYP52_fungi"/>
</dbReference>
<organism evidence="8 9">
    <name type="scientific">Amorphotheca resinae ATCC 22711</name>
    <dbReference type="NCBI Taxonomy" id="857342"/>
    <lineage>
        <taxon>Eukaryota</taxon>
        <taxon>Fungi</taxon>
        <taxon>Dikarya</taxon>
        <taxon>Ascomycota</taxon>
        <taxon>Pezizomycotina</taxon>
        <taxon>Leotiomycetes</taxon>
        <taxon>Helotiales</taxon>
        <taxon>Amorphothecaceae</taxon>
        <taxon>Amorphotheca</taxon>
    </lineage>
</organism>
<dbReference type="GO" id="GO:0046872">
    <property type="term" value="F:metal ion binding"/>
    <property type="evidence" value="ECO:0007669"/>
    <property type="project" value="UniProtKB-KW"/>
</dbReference>
<dbReference type="InParanoid" id="A0A2T3ANZ7"/>
<keyword evidence="6" id="KW-0408">Iron</keyword>
<reference evidence="8 9" key="1">
    <citation type="journal article" date="2018" name="New Phytol.">
        <title>Comparative genomics and transcriptomics depict ericoid mycorrhizal fungi as versatile saprotrophs and plant mutualists.</title>
        <authorList>
            <person name="Martino E."/>
            <person name="Morin E."/>
            <person name="Grelet G.A."/>
            <person name="Kuo A."/>
            <person name="Kohler A."/>
            <person name="Daghino S."/>
            <person name="Barry K.W."/>
            <person name="Cichocki N."/>
            <person name="Clum A."/>
            <person name="Dockter R.B."/>
            <person name="Hainaut M."/>
            <person name="Kuo R.C."/>
            <person name="LaButti K."/>
            <person name="Lindahl B.D."/>
            <person name="Lindquist E.A."/>
            <person name="Lipzen A."/>
            <person name="Khouja H.R."/>
            <person name="Magnuson J."/>
            <person name="Murat C."/>
            <person name="Ohm R.A."/>
            <person name="Singer S.W."/>
            <person name="Spatafora J.W."/>
            <person name="Wang M."/>
            <person name="Veneault-Fourrey C."/>
            <person name="Henrissat B."/>
            <person name="Grigoriev I.V."/>
            <person name="Martin F.M."/>
            <person name="Perotto S."/>
        </authorList>
    </citation>
    <scope>NUCLEOTIDE SEQUENCE [LARGE SCALE GENOMIC DNA]</scope>
    <source>
        <strain evidence="8 9">ATCC 22711</strain>
    </source>
</reference>
<dbReference type="RefSeq" id="XP_024716379.1">
    <property type="nucleotide sequence ID" value="XM_024864885.1"/>
</dbReference>
<proteinExistence type="inferred from homology"/>
<dbReference type="GO" id="GO:0004497">
    <property type="term" value="F:monooxygenase activity"/>
    <property type="evidence" value="ECO:0007669"/>
    <property type="project" value="UniProtKB-KW"/>
</dbReference>
<dbReference type="EMBL" id="KZ679020">
    <property type="protein sequence ID" value="PSS06649.1"/>
    <property type="molecule type" value="Genomic_DNA"/>
</dbReference>